<dbReference type="PANTHER" id="PTHR13847:SF201">
    <property type="entry name" value="PUTATIBE OXIDOREDUCTASE"/>
    <property type="match status" value="1"/>
</dbReference>
<gene>
    <name evidence="3" type="ORF">ACFQ35_01690</name>
</gene>
<dbReference type="PANTHER" id="PTHR13847">
    <property type="entry name" value="SARCOSINE DEHYDROGENASE-RELATED"/>
    <property type="match status" value="1"/>
</dbReference>
<dbReference type="GO" id="GO:0016491">
    <property type="term" value="F:oxidoreductase activity"/>
    <property type="evidence" value="ECO:0007669"/>
    <property type="project" value="UniProtKB-KW"/>
</dbReference>
<dbReference type="Proteomes" id="UP001597263">
    <property type="component" value="Unassembled WGS sequence"/>
</dbReference>
<dbReference type="InterPro" id="IPR036188">
    <property type="entry name" value="FAD/NAD-bd_sf"/>
</dbReference>
<name>A0ABW3UZY4_9HYPH</name>
<feature type="domain" description="FAD dependent oxidoreductase" evidence="2">
    <location>
        <begin position="39"/>
        <end position="391"/>
    </location>
</feature>
<evidence type="ECO:0000259" key="2">
    <source>
        <dbReference type="Pfam" id="PF01266"/>
    </source>
</evidence>
<evidence type="ECO:0000256" key="1">
    <source>
        <dbReference type="ARBA" id="ARBA00023002"/>
    </source>
</evidence>
<proteinExistence type="predicted"/>
<accession>A0ABW3UZY4</accession>
<evidence type="ECO:0000313" key="3">
    <source>
        <dbReference type="EMBL" id="MFD1225891.1"/>
    </source>
</evidence>
<dbReference type="EC" id="1.-.-.-" evidence="3"/>
<organism evidence="3 4">
    <name type="scientific">Pseudochrobactrum kiredjianiae</name>
    <dbReference type="NCBI Taxonomy" id="386305"/>
    <lineage>
        <taxon>Bacteria</taxon>
        <taxon>Pseudomonadati</taxon>
        <taxon>Pseudomonadota</taxon>
        <taxon>Alphaproteobacteria</taxon>
        <taxon>Hyphomicrobiales</taxon>
        <taxon>Brucellaceae</taxon>
        <taxon>Pseudochrobactrum</taxon>
    </lineage>
</organism>
<protein>
    <submittedName>
        <fullName evidence="3">NAD(P)/FAD-dependent oxidoreductase</fullName>
        <ecNumber evidence="3">1.-.-.-</ecNumber>
    </submittedName>
</protein>
<sequence>MTEQKLTKTRDLRDSRPLWIDSPRITVRSKSSIGMDHYDIVIVGAGISGALVAQALVKPGTSVLIIDKRSPVHGSSIASTAMIQHEIDVPLHKLQTMIGEEQANRAWLRSAKAVLKLEDIVRSLEISCSMQRKQALYVAGDEMGARVLKNEMEARVKAGIGAKFIDKAGMKKLYEIESSGAILSDISASANPGQLTAGLLRHAAKLGAEIVSGVEITDIKSFKENVVLGTAAGKLVTAEHVVFCTGYEFLKSLDNKKHEIISTWAIASRAGIALPNWLNNHILWEASDPYLYLRTDNKGRLIVGGEDENSPSAYHSQAKLHTKEKTIQQKVSKLLGVDIGPVEYRWAAAFGSTSTGLPLIGPVPDMQNVYCVMGFGGNGITFSQIAAEMVSSAINGARDPDAELFALK</sequence>
<keyword evidence="4" id="KW-1185">Reference proteome</keyword>
<dbReference type="Gene3D" id="3.50.50.60">
    <property type="entry name" value="FAD/NAD(P)-binding domain"/>
    <property type="match status" value="1"/>
</dbReference>
<dbReference type="EMBL" id="JBHTMA010000004">
    <property type="protein sequence ID" value="MFD1225891.1"/>
    <property type="molecule type" value="Genomic_DNA"/>
</dbReference>
<dbReference type="Gene3D" id="3.30.9.10">
    <property type="entry name" value="D-Amino Acid Oxidase, subunit A, domain 2"/>
    <property type="match status" value="1"/>
</dbReference>
<comment type="caution">
    <text evidence="3">The sequence shown here is derived from an EMBL/GenBank/DDBJ whole genome shotgun (WGS) entry which is preliminary data.</text>
</comment>
<reference evidence="4" key="1">
    <citation type="journal article" date="2019" name="Int. J. Syst. Evol. Microbiol.">
        <title>The Global Catalogue of Microorganisms (GCM) 10K type strain sequencing project: providing services to taxonomists for standard genome sequencing and annotation.</title>
        <authorList>
            <consortium name="The Broad Institute Genomics Platform"/>
            <consortium name="The Broad Institute Genome Sequencing Center for Infectious Disease"/>
            <person name="Wu L."/>
            <person name="Ma J."/>
        </authorList>
    </citation>
    <scope>NUCLEOTIDE SEQUENCE [LARGE SCALE GENOMIC DNA]</scope>
    <source>
        <strain evidence="4">CCUG 49584</strain>
    </source>
</reference>
<dbReference type="SUPFAM" id="SSF51905">
    <property type="entry name" value="FAD/NAD(P)-binding domain"/>
    <property type="match status" value="1"/>
</dbReference>
<evidence type="ECO:0000313" key="4">
    <source>
        <dbReference type="Proteomes" id="UP001597263"/>
    </source>
</evidence>
<dbReference type="Pfam" id="PF01266">
    <property type="entry name" value="DAO"/>
    <property type="match status" value="1"/>
</dbReference>
<dbReference type="InterPro" id="IPR006076">
    <property type="entry name" value="FAD-dep_OxRdtase"/>
</dbReference>
<keyword evidence="1 3" id="KW-0560">Oxidoreductase</keyword>
<dbReference type="RefSeq" id="WP_289388225.1">
    <property type="nucleotide sequence ID" value="NZ_JAUCBM010000010.1"/>
</dbReference>